<dbReference type="Gene3D" id="1.10.10.10">
    <property type="entry name" value="Winged helix-like DNA-binding domain superfamily/Winged helix DNA-binding domain"/>
    <property type="match status" value="1"/>
</dbReference>
<gene>
    <name evidence="2" type="ORF">D2E76_15060</name>
</gene>
<dbReference type="SUPFAM" id="SSF46785">
    <property type="entry name" value="Winged helix' DNA-binding domain"/>
    <property type="match status" value="1"/>
</dbReference>
<evidence type="ECO:0000259" key="1">
    <source>
        <dbReference type="Pfam" id="PF09339"/>
    </source>
</evidence>
<name>A0ABD7HN04_9MYCO</name>
<reference evidence="2 3" key="1">
    <citation type="submission" date="2018-08" db="EMBL/GenBank/DDBJ databases">
        <title>Linezolid Resistance in Mycobacterium abscessus: MIC Distribution and Comprehensive Investigation of Resistance Mechanisms.</title>
        <authorList>
            <person name="Ye M."/>
            <person name="Xu L."/>
            <person name="Zou Y."/>
            <person name="Li B."/>
            <person name="Guo Q."/>
            <person name="Zhang Y."/>
            <person name="Zhan M."/>
            <person name="Xu B."/>
            <person name="Yu F."/>
            <person name="Zhang Z."/>
            <person name="Chu H."/>
        </authorList>
    </citation>
    <scope>NUCLEOTIDE SEQUENCE [LARGE SCALE GENOMIC DNA]</scope>
    <source>
        <strain evidence="2 3">G143</strain>
    </source>
</reference>
<accession>A0ABD7HN04</accession>
<proteinExistence type="predicted"/>
<dbReference type="Proteomes" id="UP000284557">
    <property type="component" value="Unassembled WGS sequence"/>
</dbReference>
<comment type="caution">
    <text evidence="2">The sequence shown here is derived from an EMBL/GenBank/DDBJ whole genome shotgun (WGS) entry which is preliminary data.</text>
</comment>
<dbReference type="Pfam" id="PF09339">
    <property type="entry name" value="HTH_IclR"/>
    <property type="match status" value="1"/>
</dbReference>
<organism evidence="2 3">
    <name type="scientific">Mycobacteroides abscessus</name>
    <dbReference type="NCBI Taxonomy" id="36809"/>
    <lineage>
        <taxon>Bacteria</taxon>
        <taxon>Bacillati</taxon>
        <taxon>Actinomycetota</taxon>
        <taxon>Actinomycetes</taxon>
        <taxon>Mycobacteriales</taxon>
        <taxon>Mycobacteriaceae</taxon>
        <taxon>Mycobacteroides</taxon>
    </lineage>
</organism>
<evidence type="ECO:0000313" key="3">
    <source>
        <dbReference type="Proteomes" id="UP000284557"/>
    </source>
</evidence>
<dbReference type="InterPro" id="IPR036388">
    <property type="entry name" value="WH-like_DNA-bd_sf"/>
</dbReference>
<sequence length="370" mass="40856">MFSEQEILMAEPITAPPGTEAEILTECTELLRARLPDDWRVDIQRPPMDAAIDAILALTAPSGEQVRFLVEAKRLLVGRDVPRVSEQLQWAADRELVDTKTMVMSRYLAPPVRERLSQGTMSFIDATGNILIQSSRPALFVRDRGADKDPWRSPGRPRGSLAGEPAARVVRALIAKRGPWSARDLVGASGASTGATYRVLEFLQEEGLVEKKGTDYVLNDWPTLLRRWSRDYSFLRTNRTSSYIEPRGLEALQSKAANSQYSQYAITGTIAAAQWAPYAPARAAMVYVDDAARAAKEWGLRPADKGANVILAEPKYDVVFTGTGTNRDGAVIVAIEQAAVDLLTGPGRNPSEGEELISWMERNESDWRRG</sequence>
<feature type="domain" description="HTH iclR-type" evidence="1">
    <location>
        <begin position="166"/>
        <end position="211"/>
    </location>
</feature>
<dbReference type="InterPro" id="IPR005471">
    <property type="entry name" value="Tscrpt_reg_IclR_N"/>
</dbReference>
<protein>
    <recommendedName>
        <fullName evidence="1">HTH iclR-type domain-containing protein</fullName>
    </recommendedName>
</protein>
<dbReference type="InterPro" id="IPR036390">
    <property type="entry name" value="WH_DNA-bd_sf"/>
</dbReference>
<evidence type="ECO:0000313" key="2">
    <source>
        <dbReference type="EMBL" id="RIT37060.1"/>
    </source>
</evidence>
<dbReference type="AlphaFoldDB" id="A0ABD7HN04"/>
<dbReference type="EMBL" id="QXBN01000011">
    <property type="protein sequence ID" value="RIT37060.1"/>
    <property type="molecule type" value="Genomic_DNA"/>
</dbReference>